<feature type="region of interest" description="Disordered" evidence="1">
    <location>
        <begin position="667"/>
        <end position="691"/>
    </location>
</feature>
<sequence length="798" mass="92054">MGTIPIKFIQFLLCCFSCRARKRIILSSQFPEVVNSAGFEDKTPLIFFFLTSAERHWVVTAPRGFGKRLNTDMLHAFLERPLGPGGCDDAPRRTRLERLFTGGRLGVARHLRGDVADAFLARPVLRLRLAALDVSTYAAFRRSFTDLLHREFRRHRYLVTANRTPALFADPSRLLHAGSAAQLARLLRAYHGRQVIFFLEEHDQPLMSALEDPRCSDGDLRKMVAFLGRLVKGVMNCGHVDRSLVTGCSLLGRTYTRVASSLVYLRNFDHPAIAKYYGFSAAHVERLATTFRRGKEVDRMRQWYDRYRVEGTYSVFRPLSVLRYLEHDRFRPYPDPHPLPLLAAFQFDEISELVERSLTQLSRLEAVTDDTFLSVDELVALKRYLRRHELDPRWAEVYPRWVLQHLLDHGYYTVNNTVDTAAAVEIRVTNRERALQLRNALYTRTFLKRRYQITDGEMEAYVTALARLTQDRRDLFVEFMNVTRSLLGKPSVKLEKDMFLILYHAITSHEERVFQRWGGQKRVYKAFSRKRLKAIKVNGSDKERGWAFRTFSRVKWSRARPKREMVPEGAFTVLDIYVVTKDRVGIVLELKYDKTTAFRALEQIVDSQYYKIFSKKPHLPWALRSQVYIGVRYQPKTRGLSLSYLYNSRSLNKAVNITTVIPKPSKTMSLEKQPRAQKKTKPTRAVGPRERKNTVRAKPAVVTLRPSTSADRKVMSLIGRIVSKLDVFRSRTTDTALVATSFVTQDSITVKPKRRRLAQNTGQQTPRKTGISVDSSKITTENIVGKKSPEDIINRIHC</sequence>
<evidence type="ECO:0000313" key="3">
    <source>
        <dbReference type="EMBL" id="CAH0754727.1"/>
    </source>
</evidence>
<organism evidence="3 4">
    <name type="scientific">Bemisia tabaci</name>
    <name type="common">Sweetpotato whitefly</name>
    <name type="synonym">Aleurodes tabaci</name>
    <dbReference type="NCBI Taxonomy" id="7038"/>
    <lineage>
        <taxon>Eukaryota</taxon>
        <taxon>Metazoa</taxon>
        <taxon>Ecdysozoa</taxon>
        <taxon>Arthropoda</taxon>
        <taxon>Hexapoda</taxon>
        <taxon>Insecta</taxon>
        <taxon>Pterygota</taxon>
        <taxon>Neoptera</taxon>
        <taxon>Paraneoptera</taxon>
        <taxon>Hemiptera</taxon>
        <taxon>Sternorrhyncha</taxon>
        <taxon>Aleyrodoidea</taxon>
        <taxon>Aleyrodidae</taxon>
        <taxon>Aleyrodinae</taxon>
        <taxon>Bemisia</taxon>
    </lineage>
</organism>
<name>A0A9P0C0I0_BEMTA</name>
<accession>A0A9P0C0I0</accession>
<dbReference type="PANTHER" id="PTHR34825:SF1">
    <property type="entry name" value="AAA-ATPASE-LIKE DOMAIN-CONTAINING PROTEIN"/>
    <property type="match status" value="1"/>
</dbReference>
<keyword evidence="4" id="KW-1185">Reference proteome</keyword>
<reference evidence="3" key="1">
    <citation type="submission" date="2021-12" db="EMBL/GenBank/DDBJ databases">
        <authorList>
            <person name="King R."/>
        </authorList>
    </citation>
    <scope>NUCLEOTIDE SEQUENCE</scope>
</reference>
<proteinExistence type="predicted"/>
<gene>
    <name evidence="3" type="ORF">BEMITA_LOCUS1896</name>
</gene>
<feature type="compositionally biased region" description="Polar residues" evidence="1">
    <location>
        <begin position="758"/>
        <end position="772"/>
    </location>
</feature>
<evidence type="ECO:0000313" key="4">
    <source>
        <dbReference type="Proteomes" id="UP001152759"/>
    </source>
</evidence>
<feature type="region of interest" description="Disordered" evidence="1">
    <location>
        <begin position="753"/>
        <end position="772"/>
    </location>
</feature>
<dbReference type="Proteomes" id="UP001152759">
    <property type="component" value="Chromosome 1"/>
</dbReference>
<evidence type="ECO:0000259" key="2">
    <source>
        <dbReference type="Pfam" id="PF09820"/>
    </source>
</evidence>
<dbReference type="InterPro" id="IPR018631">
    <property type="entry name" value="AAA-ATPase-like_dom"/>
</dbReference>
<feature type="domain" description="AAA-ATPase-like" evidence="2">
    <location>
        <begin position="39"/>
        <end position="249"/>
    </location>
</feature>
<dbReference type="EMBL" id="OU963862">
    <property type="protein sequence ID" value="CAH0754727.1"/>
    <property type="molecule type" value="Genomic_DNA"/>
</dbReference>
<dbReference type="PANTHER" id="PTHR34825">
    <property type="entry name" value="CONSERVED PROTEIN, WITH A WEAK D-GALACTARATE DEHYDRATASE/ALTRONATE HYDROLASE DOMAIN"/>
    <property type="match status" value="1"/>
</dbReference>
<dbReference type="AlphaFoldDB" id="A0A9P0C0I0"/>
<evidence type="ECO:0000256" key="1">
    <source>
        <dbReference type="SAM" id="MobiDB-lite"/>
    </source>
</evidence>
<protein>
    <recommendedName>
        <fullName evidence="2">AAA-ATPase-like domain-containing protein</fullName>
    </recommendedName>
</protein>
<dbReference type="Pfam" id="PF09820">
    <property type="entry name" value="AAA-ATPase_like"/>
    <property type="match status" value="1"/>
</dbReference>